<evidence type="ECO:0000256" key="6">
    <source>
        <dbReference type="ARBA" id="ARBA00047665"/>
    </source>
</evidence>
<accession>A0A1B7XJI7</accession>
<feature type="binding site" evidence="7">
    <location>
        <position position="197"/>
    </location>
    <ligand>
        <name>substrate</name>
    </ligand>
</feature>
<dbReference type="InterPro" id="IPR013977">
    <property type="entry name" value="GcvT_C"/>
</dbReference>
<dbReference type="InterPro" id="IPR029043">
    <property type="entry name" value="GcvT/YgfZ_C"/>
</dbReference>
<evidence type="ECO:0000256" key="4">
    <source>
        <dbReference type="ARBA" id="ARBA00022679"/>
    </source>
</evidence>
<dbReference type="FunFam" id="3.30.70.1400:FF:000001">
    <property type="entry name" value="Aminomethyltransferase"/>
    <property type="match status" value="1"/>
</dbReference>
<evidence type="ECO:0000256" key="3">
    <source>
        <dbReference type="ARBA" id="ARBA00022576"/>
    </source>
</evidence>
<dbReference type="EC" id="2.1.2.10" evidence="2"/>
<comment type="similarity">
    <text evidence="1">Belongs to the GcvT family.</text>
</comment>
<evidence type="ECO:0000313" key="11">
    <source>
        <dbReference type="Proteomes" id="UP000091979"/>
    </source>
</evidence>
<protein>
    <recommendedName>
        <fullName evidence="2">aminomethyltransferase</fullName>
        <ecNumber evidence="2">2.1.2.10</ecNumber>
    </recommendedName>
    <alternativeName>
        <fullName evidence="5">Glycine cleavage system T protein</fullName>
    </alternativeName>
</protein>
<dbReference type="InterPro" id="IPR006223">
    <property type="entry name" value="GcvT"/>
</dbReference>
<dbReference type="PIRSF" id="PIRSF006487">
    <property type="entry name" value="GcvT"/>
    <property type="match status" value="1"/>
</dbReference>
<dbReference type="Gene3D" id="2.40.30.110">
    <property type="entry name" value="Aminomethyltransferase beta-barrel domains"/>
    <property type="match status" value="1"/>
</dbReference>
<dbReference type="SUPFAM" id="SSF103025">
    <property type="entry name" value="Folate-binding domain"/>
    <property type="match status" value="1"/>
</dbReference>
<feature type="domain" description="GCVT N-terminal" evidence="8">
    <location>
        <begin position="9"/>
        <end position="258"/>
    </location>
</feature>
<evidence type="ECO:0000313" key="10">
    <source>
        <dbReference type="EMBL" id="OBQ55666.1"/>
    </source>
</evidence>
<dbReference type="EMBL" id="JXMS01000004">
    <property type="protein sequence ID" value="OBQ55666.1"/>
    <property type="molecule type" value="Genomic_DNA"/>
</dbReference>
<dbReference type="Gene3D" id="3.30.1360.120">
    <property type="entry name" value="Probable tRNA modification gtpase trme, domain 1"/>
    <property type="match status" value="1"/>
</dbReference>
<dbReference type="Pfam" id="PF08669">
    <property type="entry name" value="GCV_T_C"/>
    <property type="match status" value="1"/>
</dbReference>
<dbReference type="GO" id="GO:0005960">
    <property type="term" value="C:glycine cleavage complex"/>
    <property type="evidence" value="ECO:0007669"/>
    <property type="project" value="InterPro"/>
</dbReference>
<dbReference type="GO" id="GO:0006546">
    <property type="term" value="P:glycine catabolic process"/>
    <property type="evidence" value="ECO:0007669"/>
    <property type="project" value="InterPro"/>
</dbReference>
<dbReference type="PATRIC" id="fig|1560234.3.peg.2522"/>
<feature type="domain" description="Aminomethyltransferase C-terminal" evidence="9">
    <location>
        <begin position="281"/>
        <end position="353"/>
    </location>
</feature>
<dbReference type="InterPro" id="IPR027266">
    <property type="entry name" value="TrmE/GcvT-like"/>
</dbReference>
<dbReference type="Proteomes" id="UP000091979">
    <property type="component" value="Unassembled WGS sequence"/>
</dbReference>
<evidence type="ECO:0000256" key="1">
    <source>
        <dbReference type="ARBA" id="ARBA00008609"/>
    </source>
</evidence>
<dbReference type="Gene3D" id="3.30.70.1400">
    <property type="entry name" value="Aminomethyltransferase beta-barrel domains"/>
    <property type="match status" value="1"/>
</dbReference>
<evidence type="ECO:0000256" key="7">
    <source>
        <dbReference type="PIRSR" id="PIRSR006487-1"/>
    </source>
</evidence>
<keyword evidence="4" id="KW-0808">Transferase</keyword>
<evidence type="ECO:0000259" key="9">
    <source>
        <dbReference type="Pfam" id="PF08669"/>
    </source>
</evidence>
<dbReference type="OrthoDB" id="9774591at2"/>
<keyword evidence="3" id="KW-0032">Aminotransferase</keyword>
<dbReference type="NCBIfam" id="NF001567">
    <property type="entry name" value="PRK00389.1"/>
    <property type="match status" value="1"/>
</dbReference>
<sequence length="363" mass="40108">MSELLQTPLTAWHKAAGAKMAPFAGWEMPIQYTGIIAEHTHCREQASIYDICHMGEFGLVGEGACEALSKIVTHNLDKLTPGKCGYGFLLNEEGGILDDLIIYCLEKDEYMLVVNAACIESDFKWIEKHLPEHVTLEDMSDQTSKIDLQGPKSYEVLEKVFDSSLRDLKYFNFRTVDFKGLPLIISRTGYTGELGYEFYLPSENALALWEALMAQEEVEPAGLGARDTLRLEVGLPLYGQDLDTEHSPSAAGMGWMLRSEADYIGKGKDREGTELLIPLSIPGRRSARHHDVVTLEDGTEVGVVTSGSYCPSVGHSVALAYVKKEAAEGNEKFLVKGARTSLEATKAELPFYKEGTARMKLVD</sequence>
<evidence type="ECO:0000256" key="5">
    <source>
        <dbReference type="ARBA" id="ARBA00031395"/>
    </source>
</evidence>
<dbReference type="GO" id="GO:0008483">
    <property type="term" value="F:transaminase activity"/>
    <property type="evidence" value="ECO:0007669"/>
    <property type="project" value="UniProtKB-KW"/>
</dbReference>
<proteinExistence type="inferred from homology"/>
<comment type="catalytic activity">
    <reaction evidence="6">
        <text>N(6)-[(R)-S(8)-aminomethyldihydrolipoyl]-L-lysyl-[protein] + (6S)-5,6,7,8-tetrahydrofolate = N(6)-[(R)-dihydrolipoyl]-L-lysyl-[protein] + (6R)-5,10-methylene-5,6,7,8-tetrahydrofolate + NH4(+)</text>
        <dbReference type="Rhea" id="RHEA:16945"/>
        <dbReference type="Rhea" id="RHEA-COMP:10475"/>
        <dbReference type="Rhea" id="RHEA-COMP:10492"/>
        <dbReference type="ChEBI" id="CHEBI:15636"/>
        <dbReference type="ChEBI" id="CHEBI:28938"/>
        <dbReference type="ChEBI" id="CHEBI:57453"/>
        <dbReference type="ChEBI" id="CHEBI:83100"/>
        <dbReference type="ChEBI" id="CHEBI:83143"/>
        <dbReference type="EC" id="2.1.2.10"/>
    </reaction>
</comment>
<dbReference type="AlphaFoldDB" id="A0A1B7XJI7"/>
<organism evidence="10 11">
    <name type="scientific">Halodesulfovibrio spirochaetisodalis</name>
    <dbReference type="NCBI Taxonomy" id="1560234"/>
    <lineage>
        <taxon>Bacteria</taxon>
        <taxon>Pseudomonadati</taxon>
        <taxon>Thermodesulfobacteriota</taxon>
        <taxon>Desulfovibrionia</taxon>
        <taxon>Desulfovibrionales</taxon>
        <taxon>Desulfovibrionaceae</taxon>
        <taxon>Halodesulfovibrio</taxon>
    </lineage>
</organism>
<dbReference type="SUPFAM" id="SSF101790">
    <property type="entry name" value="Aminomethyltransferase beta-barrel domain"/>
    <property type="match status" value="1"/>
</dbReference>
<dbReference type="NCBIfam" id="TIGR00528">
    <property type="entry name" value="gcvT"/>
    <property type="match status" value="1"/>
</dbReference>
<comment type="caution">
    <text evidence="10">The sequence shown here is derived from an EMBL/GenBank/DDBJ whole genome shotgun (WGS) entry which is preliminary data.</text>
</comment>
<keyword evidence="11" id="KW-1185">Reference proteome</keyword>
<dbReference type="InterPro" id="IPR006222">
    <property type="entry name" value="GCVT_N"/>
</dbReference>
<gene>
    <name evidence="10" type="ORF">SP90_03280</name>
</gene>
<dbReference type="GO" id="GO:0005829">
    <property type="term" value="C:cytosol"/>
    <property type="evidence" value="ECO:0007669"/>
    <property type="project" value="TreeGrafter"/>
</dbReference>
<dbReference type="InterPro" id="IPR028896">
    <property type="entry name" value="GcvT/YgfZ/DmdA"/>
</dbReference>
<dbReference type="RefSeq" id="WP_066852535.1">
    <property type="nucleotide sequence ID" value="NZ_JXMS01000004.1"/>
</dbReference>
<name>A0A1B7XJI7_9BACT</name>
<dbReference type="Gene3D" id="4.10.1250.10">
    <property type="entry name" value="Aminomethyltransferase fragment"/>
    <property type="match status" value="1"/>
</dbReference>
<dbReference type="GO" id="GO:0004047">
    <property type="term" value="F:aminomethyltransferase activity"/>
    <property type="evidence" value="ECO:0007669"/>
    <property type="project" value="UniProtKB-EC"/>
</dbReference>
<dbReference type="STRING" id="1560234.SP90_03280"/>
<dbReference type="Pfam" id="PF01571">
    <property type="entry name" value="GCV_T"/>
    <property type="match status" value="1"/>
</dbReference>
<evidence type="ECO:0000259" key="8">
    <source>
        <dbReference type="Pfam" id="PF01571"/>
    </source>
</evidence>
<reference evidence="10 11" key="1">
    <citation type="submission" date="2015-01" db="EMBL/GenBank/DDBJ databases">
        <title>Desulfovibrio sp. JC271 draft genome sequence.</title>
        <authorList>
            <person name="Shivani Y."/>
            <person name="Subhash Y."/>
            <person name="Sasikala C."/>
            <person name="Ramana C.V."/>
        </authorList>
    </citation>
    <scope>NUCLEOTIDE SEQUENCE [LARGE SCALE GENOMIC DNA]</scope>
    <source>
        <strain evidence="10 11">JC271</strain>
    </source>
</reference>
<dbReference type="PANTHER" id="PTHR43757:SF2">
    <property type="entry name" value="AMINOMETHYLTRANSFERASE, MITOCHONDRIAL"/>
    <property type="match status" value="1"/>
</dbReference>
<dbReference type="PANTHER" id="PTHR43757">
    <property type="entry name" value="AMINOMETHYLTRANSFERASE"/>
    <property type="match status" value="1"/>
</dbReference>
<evidence type="ECO:0000256" key="2">
    <source>
        <dbReference type="ARBA" id="ARBA00012616"/>
    </source>
</evidence>